<keyword evidence="2" id="KW-0479">Metal-binding</keyword>
<gene>
    <name evidence="8" type="ORF">HUG20_01240</name>
</gene>
<evidence type="ECO:0000256" key="5">
    <source>
        <dbReference type="ARBA" id="ARBA00034078"/>
    </source>
</evidence>
<feature type="domain" description="Rieske" evidence="7">
    <location>
        <begin position="5"/>
        <end position="76"/>
    </location>
</feature>
<keyword evidence="4" id="KW-0411">Iron-sulfur</keyword>
<sequence length="76" mass="8711">MENWLHVGFLESLKEDKAKVVKGAIAVFCHEAQVYAVDNRCPHMGFPLHMGSLFDGILTYHWHHARFDVTSFKKPA</sequence>
<keyword evidence="3" id="KW-0408">Iron</keyword>
<evidence type="ECO:0000259" key="7">
    <source>
        <dbReference type="PROSITE" id="PS51296"/>
    </source>
</evidence>
<evidence type="ECO:0000256" key="2">
    <source>
        <dbReference type="ARBA" id="ARBA00022723"/>
    </source>
</evidence>
<dbReference type="CDD" id="cd03467">
    <property type="entry name" value="Rieske"/>
    <property type="match status" value="1"/>
</dbReference>
<name>A0A7T7CE42_9BACI</name>
<dbReference type="Pfam" id="PF00355">
    <property type="entry name" value="Rieske"/>
    <property type="match status" value="1"/>
</dbReference>
<evidence type="ECO:0000256" key="3">
    <source>
        <dbReference type="ARBA" id="ARBA00023004"/>
    </source>
</evidence>
<comment type="similarity">
    <text evidence="6">Belongs to the bacterial ring-hydroxylating dioxygenase ferredoxin component family.</text>
</comment>
<evidence type="ECO:0000256" key="1">
    <source>
        <dbReference type="ARBA" id="ARBA00022714"/>
    </source>
</evidence>
<evidence type="ECO:0000256" key="4">
    <source>
        <dbReference type="ARBA" id="ARBA00023014"/>
    </source>
</evidence>
<dbReference type="KEGG" id="scib:HUG20_01240"/>
<dbReference type="GO" id="GO:0016705">
    <property type="term" value="F:oxidoreductase activity, acting on paired donors, with incorporation or reduction of molecular oxygen"/>
    <property type="evidence" value="ECO:0007669"/>
    <property type="project" value="UniProtKB-ARBA"/>
</dbReference>
<dbReference type="SUPFAM" id="SSF50022">
    <property type="entry name" value="ISP domain"/>
    <property type="match status" value="1"/>
</dbReference>
<reference evidence="8 9" key="1">
    <citation type="submission" date="2020-06" db="EMBL/GenBank/DDBJ databases">
        <title>Genomic analysis of Salicibibacter sp. NKC21-4.</title>
        <authorList>
            <person name="Oh Y.J."/>
        </authorList>
    </citation>
    <scope>NUCLEOTIDE SEQUENCE [LARGE SCALE GENOMIC DNA]</scope>
    <source>
        <strain evidence="8 9">NKC21-4</strain>
    </source>
</reference>
<accession>A0A7T7CE42</accession>
<dbReference type="InterPro" id="IPR017941">
    <property type="entry name" value="Rieske_2Fe-2S"/>
</dbReference>
<evidence type="ECO:0000313" key="9">
    <source>
        <dbReference type="Proteomes" id="UP000595349"/>
    </source>
</evidence>
<organism evidence="8 9">
    <name type="scientific">Salicibibacter cibi</name>
    <dbReference type="NCBI Taxonomy" id="2743001"/>
    <lineage>
        <taxon>Bacteria</taxon>
        <taxon>Bacillati</taxon>
        <taxon>Bacillota</taxon>
        <taxon>Bacilli</taxon>
        <taxon>Bacillales</taxon>
        <taxon>Bacillaceae</taxon>
        <taxon>Salicibibacter</taxon>
    </lineage>
</organism>
<dbReference type="Gene3D" id="2.102.10.10">
    <property type="entry name" value="Rieske [2Fe-2S] iron-sulphur domain"/>
    <property type="match status" value="1"/>
</dbReference>
<dbReference type="EMBL" id="CP054706">
    <property type="protein sequence ID" value="QQK78663.1"/>
    <property type="molecule type" value="Genomic_DNA"/>
</dbReference>
<evidence type="ECO:0000313" key="8">
    <source>
        <dbReference type="EMBL" id="QQK78663.1"/>
    </source>
</evidence>
<dbReference type="Proteomes" id="UP000595349">
    <property type="component" value="Chromosome"/>
</dbReference>
<proteinExistence type="inferred from homology"/>
<dbReference type="GO" id="GO:0046872">
    <property type="term" value="F:metal ion binding"/>
    <property type="evidence" value="ECO:0007669"/>
    <property type="project" value="UniProtKB-KW"/>
</dbReference>
<dbReference type="AlphaFoldDB" id="A0A7T7CE42"/>
<dbReference type="PANTHER" id="PTHR21496">
    <property type="entry name" value="FERREDOXIN-RELATED"/>
    <property type="match status" value="1"/>
</dbReference>
<dbReference type="InterPro" id="IPR036922">
    <property type="entry name" value="Rieske_2Fe-2S_sf"/>
</dbReference>
<dbReference type="GO" id="GO:0004497">
    <property type="term" value="F:monooxygenase activity"/>
    <property type="evidence" value="ECO:0007669"/>
    <property type="project" value="UniProtKB-ARBA"/>
</dbReference>
<keyword evidence="1" id="KW-0001">2Fe-2S</keyword>
<dbReference type="PROSITE" id="PS51296">
    <property type="entry name" value="RIESKE"/>
    <property type="match status" value="1"/>
</dbReference>
<evidence type="ECO:0000256" key="6">
    <source>
        <dbReference type="ARBA" id="ARBA00038001"/>
    </source>
</evidence>
<keyword evidence="9" id="KW-1185">Reference proteome</keyword>
<dbReference type="PANTHER" id="PTHR21496:SF0">
    <property type="entry name" value="RIESKE DOMAIN-CONTAINING PROTEIN"/>
    <property type="match status" value="1"/>
</dbReference>
<dbReference type="GO" id="GO:0051537">
    <property type="term" value="F:2 iron, 2 sulfur cluster binding"/>
    <property type="evidence" value="ECO:0007669"/>
    <property type="project" value="UniProtKB-KW"/>
</dbReference>
<comment type="cofactor">
    <cofactor evidence="5">
        <name>[2Fe-2S] cluster</name>
        <dbReference type="ChEBI" id="CHEBI:190135"/>
    </cofactor>
</comment>
<protein>
    <submittedName>
        <fullName evidence="8">Rieske (2Fe-2S) protein</fullName>
    </submittedName>
</protein>